<dbReference type="GO" id="GO:0016758">
    <property type="term" value="F:hexosyltransferase activity"/>
    <property type="evidence" value="ECO:0007669"/>
    <property type="project" value="UniProtKB-ARBA"/>
</dbReference>
<organism evidence="2">
    <name type="scientific">Escherichia coli</name>
    <dbReference type="NCBI Taxonomy" id="562"/>
    <lineage>
        <taxon>Bacteria</taxon>
        <taxon>Pseudomonadati</taxon>
        <taxon>Pseudomonadota</taxon>
        <taxon>Gammaproteobacteria</taxon>
        <taxon>Enterobacterales</taxon>
        <taxon>Enterobacteriaceae</taxon>
        <taxon>Escherichia</taxon>
    </lineage>
</organism>
<evidence type="ECO:0000259" key="1">
    <source>
        <dbReference type="Pfam" id="PF00535"/>
    </source>
</evidence>
<dbReference type="SUPFAM" id="SSF53448">
    <property type="entry name" value="Nucleotide-diphospho-sugar transferases"/>
    <property type="match status" value="1"/>
</dbReference>
<dbReference type="CAZy" id="GT2">
    <property type="family name" value="Glycosyltransferase Family 2"/>
</dbReference>
<proteinExistence type="predicted"/>
<dbReference type="Gene3D" id="3.90.550.10">
    <property type="entry name" value="Spore Coat Polysaccharide Biosynthesis Protein SpsA, Chain A"/>
    <property type="match status" value="1"/>
</dbReference>
<dbReference type="AlphaFoldDB" id="D7PDW5"/>
<reference evidence="2" key="1">
    <citation type="journal article" date="2010" name="J. Microbiol. Methods">
        <title>A multiplex PCR method to detect 14 Escherichia coli serogroups associated with urinary tract infections.</title>
        <authorList>
            <person name="Li D."/>
            <person name="Liu B."/>
            <person name="Chen M."/>
            <person name="Guo D."/>
            <person name="Guo X."/>
            <person name="Liu F."/>
            <person name="Feng L."/>
            <person name="Wang L."/>
        </authorList>
    </citation>
    <scope>NUCLEOTIDE SEQUENCE</scope>
    <source>
        <strain evidence="2">G1630</strain>
    </source>
</reference>
<protein>
    <submittedName>
        <fullName evidence="2">WekT</fullName>
    </submittedName>
</protein>
<dbReference type="PANTHER" id="PTHR22916:SF3">
    <property type="entry name" value="UDP-GLCNAC:BETAGAL BETA-1,3-N-ACETYLGLUCOSAMINYLTRANSFERASE-LIKE PROTEIN 1"/>
    <property type="match status" value="1"/>
</dbReference>
<name>D7PDW5_ECOLX</name>
<dbReference type="Pfam" id="PF00535">
    <property type="entry name" value="Glycos_transf_2"/>
    <property type="match status" value="1"/>
</dbReference>
<gene>
    <name evidence="2" type="primary">wekT</name>
</gene>
<sequence length="311" mass="36049">MQTSTVTILMATYNGEAFIKNQILSLQQQTFSNWRLFIQDDGSTDNTISIIKNFQKSDSRIRLVDDNLKGQGAGKNFLSLIKYSETDYTIYCDQDDIWLENKIFELVKYANEIKLNVSDAPSLVYADGYAYMDGEGTIDFSGISNNHADQLKDFLFFNGGYQGCSIMFNRAMTKFLLNYRGFVYLHDDITTLAAYALGKVYFLPKYLMLYRQHTNAVTGIKTFRNGLTSKFKSPVNYLLSRKHYQVKKSFFECNSSILSETNKKVFLDFISFCESNNKFTDFFKLWRGGFRLNNSRTKLSLKFLIRRKFSE</sequence>
<dbReference type="CDD" id="cd04196">
    <property type="entry name" value="GT_2_like_d"/>
    <property type="match status" value="1"/>
</dbReference>
<dbReference type="InterPro" id="IPR029044">
    <property type="entry name" value="Nucleotide-diphossugar_trans"/>
</dbReference>
<dbReference type="EMBL" id="GU299793">
    <property type="protein sequence ID" value="ADC54951.1"/>
    <property type="molecule type" value="Genomic_DNA"/>
</dbReference>
<feature type="domain" description="Glycosyltransferase 2-like" evidence="1">
    <location>
        <begin position="7"/>
        <end position="128"/>
    </location>
</feature>
<dbReference type="InterPro" id="IPR001173">
    <property type="entry name" value="Glyco_trans_2-like"/>
</dbReference>
<evidence type="ECO:0000313" key="2">
    <source>
        <dbReference type="EMBL" id="ADC54951.1"/>
    </source>
</evidence>
<accession>D7PDW5</accession>
<dbReference type="PANTHER" id="PTHR22916">
    <property type="entry name" value="GLYCOSYLTRANSFERASE"/>
    <property type="match status" value="1"/>
</dbReference>